<accession>A0A7W7RIK6</accession>
<feature type="transmembrane region" description="Helical" evidence="2">
    <location>
        <begin position="233"/>
        <end position="262"/>
    </location>
</feature>
<sequence>MSAHEEPEPGPDTSAGGPEGRSGPEHAPAADQVPAPEPVYRLSPRSMVTAPIKTLRGFIVPLGVAVVVGNFNPWVLGGAAAAVAAMIATGFFTYLTFRYQVGAERLEIRRGLISRSHRTIPLERVRGVDVTSNLLHRLLGLAVVKVEAAAGGGKEEEGTLDAVTVAEAERLRSVLLHRRAVLRGEAAEPGQATAARDSSAAAGSAPAAATASTERRPAPEEPETVYFVMPPSWYLYALLSLGYLVTPFAALAAAMGLVGQVLSEAGAAREAMGWLAGRETTLVIWVGIAVLVVLLLLMPVFAVVSYSVAHWGFTLRRSDGSLIAERGLFTRRSVTLEYRRIRGYELLDSPLERLRRAVRLRAVVTGLGDTATRAMLLPTGARERVAQVVERALDPFRGTLAPHPRAALGRRLFRAIAPFAALATVAWVSGLNVLAGALAFVALLGVPLGMDRYRSLGHGFDGRRVSVRSGSLRREQAVVGRDAIIGWTWSQSLFQRRVGLAHLELAVGAGNGAYTAIDAGFEESVGFAGAVTPDMVRPFLVAAPDEPDSGPERARGESAEDAEDGAD</sequence>
<gene>
    <name evidence="4" type="ORF">F4561_003033</name>
</gene>
<dbReference type="InterPro" id="IPR005182">
    <property type="entry name" value="YdbS-like_PH"/>
</dbReference>
<proteinExistence type="predicted"/>
<dbReference type="Pfam" id="PF03703">
    <property type="entry name" value="bPH_2"/>
    <property type="match status" value="2"/>
</dbReference>
<evidence type="ECO:0000256" key="2">
    <source>
        <dbReference type="SAM" id="Phobius"/>
    </source>
</evidence>
<dbReference type="PANTHER" id="PTHR34473:SF2">
    <property type="entry name" value="UPF0699 TRANSMEMBRANE PROTEIN YDBT"/>
    <property type="match status" value="1"/>
</dbReference>
<evidence type="ECO:0000313" key="4">
    <source>
        <dbReference type="EMBL" id="MBB4932213.1"/>
    </source>
</evidence>
<keyword evidence="2" id="KW-0472">Membrane</keyword>
<keyword evidence="2" id="KW-0812">Transmembrane</keyword>
<dbReference type="AlphaFoldDB" id="A0A7W7RIK6"/>
<feature type="region of interest" description="Disordered" evidence="1">
    <location>
        <begin position="187"/>
        <end position="221"/>
    </location>
</feature>
<feature type="transmembrane region" description="Helical" evidence="2">
    <location>
        <begin position="74"/>
        <end position="97"/>
    </location>
</feature>
<dbReference type="EMBL" id="JACHJT010000001">
    <property type="protein sequence ID" value="MBB4932213.1"/>
    <property type="molecule type" value="Genomic_DNA"/>
</dbReference>
<reference evidence="4 5" key="1">
    <citation type="submission" date="2020-08" db="EMBL/GenBank/DDBJ databases">
        <title>Sequencing the genomes of 1000 actinobacteria strains.</title>
        <authorList>
            <person name="Klenk H.-P."/>
        </authorList>
    </citation>
    <scope>NUCLEOTIDE SEQUENCE [LARGE SCALE GENOMIC DNA]</scope>
    <source>
        <strain evidence="4 5">DSM 102030</strain>
    </source>
</reference>
<comment type="caution">
    <text evidence="4">The sequence shown here is derived from an EMBL/GenBank/DDBJ whole genome shotgun (WGS) entry which is preliminary data.</text>
</comment>
<feature type="region of interest" description="Disordered" evidence="1">
    <location>
        <begin position="541"/>
        <end position="567"/>
    </location>
</feature>
<evidence type="ECO:0000256" key="1">
    <source>
        <dbReference type="SAM" id="MobiDB-lite"/>
    </source>
</evidence>
<dbReference type="InterPro" id="IPR014529">
    <property type="entry name" value="UCP026631"/>
</dbReference>
<dbReference type="Proteomes" id="UP000523007">
    <property type="component" value="Unassembled WGS sequence"/>
</dbReference>
<protein>
    <submittedName>
        <fullName evidence="4">Putative membrane protein</fullName>
    </submittedName>
</protein>
<feature type="domain" description="YdbS-like PH" evidence="3">
    <location>
        <begin position="454"/>
        <end position="512"/>
    </location>
</feature>
<feature type="domain" description="YdbS-like PH" evidence="3">
    <location>
        <begin position="94"/>
        <end position="173"/>
    </location>
</feature>
<dbReference type="PANTHER" id="PTHR34473">
    <property type="entry name" value="UPF0699 TRANSMEMBRANE PROTEIN YDBS"/>
    <property type="match status" value="1"/>
</dbReference>
<keyword evidence="5" id="KW-1185">Reference proteome</keyword>
<feature type="region of interest" description="Disordered" evidence="1">
    <location>
        <begin position="1"/>
        <end position="38"/>
    </location>
</feature>
<dbReference type="RefSeq" id="WP_312885275.1">
    <property type="nucleotide sequence ID" value="NZ_JACHJT010000001.1"/>
</dbReference>
<feature type="transmembrane region" description="Helical" evidence="2">
    <location>
        <begin position="282"/>
        <end position="308"/>
    </location>
</feature>
<evidence type="ECO:0000313" key="5">
    <source>
        <dbReference type="Proteomes" id="UP000523007"/>
    </source>
</evidence>
<dbReference type="PIRSF" id="PIRSF026631">
    <property type="entry name" value="UCP026631"/>
    <property type="match status" value="1"/>
</dbReference>
<evidence type="ECO:0000259" key="3">
    <source>
        <dbReference type="Pfam" id="PF03703"/>
    </source>
</evidence>
<name>A0A7W7RIK6_9ACTN</name>
<keyword evidence="2" id="KW-1133">Transmembrane helix</keyword>
<feature type="compositionally biased region" description="Low complexity" evidence="1">
    <location>
        <begin position="192"/>
        <end position="212"/>
    </location>
</feature>
<organism evidence="4 5">
    <name type="scientific">Lipingzhangella halophila</name>
    <dbReference type="NCBI Taxonomy" id="1783352"/>
    <lineage>
        <taxon>Bacteria</taxon>
        <taxon>Bacillati</taxon>
        <taxon>Actinomycetota</taxon>
        <taxon>Actinomycetes</taxon>
        <taxon>Streptosporangiales</taxon>
        <taxon>Nocardiopsidaceae</taxon>
        <taxon>Lipingzhangella</taxon>
    </lineage>
</organism>